<keyword evidence="3" id="KW-0472">Membrane</keyword>
<organism evidence="4 5">
    <name type="scientific">Anaeramoeba flamelloides</name>
    <dbReference type="NCBI Taxonomy" id="1746091"/>
    <lineage>
        <taxon>Eukaryota</taxon>
        <taxon>Metamonada</taxon>
        <taxon>Anaeramoebidae</taxon>
        <taxon>Anaeramoeba</taxon>
    </lineage>
</organism>
<keyword evidence="1" id="KW-0175">Coiled coil</keyword>
<evidence type="ECO:0000313" key="5">
    <source>
        <dbReference type="Proteomes" id="UP001146793"/>
    </source>
</evidence>
<proteinExistence type="predicted"/>
<evidence type="ECO:0000256" key="2">
    <source>
        <dbReference type="SAM" id="MobiDB-lite"/>
    </source>
</evidence>
<dbReference type="AlphaFoldDB" id="A0AAV7Y5Q2"/>
<feature type="region of interest" description="Disordered" evidence="2">
    <location>
        <begin position="65"/>
        <end position="117"/>
    </location>
</feature>
<feature type="region of interest" description="Disordered" evidence="2">
    <location>
        <begin position="217"/>
        <end position="254"/>
    </location>
</feature>
<protein>
    <submittedName>
        <fullName evidence="4">Uncharacterized protein</fullName>
    </submittedName>
</protein>
<sequence length="548" mass="65522">MDLDKQQFHDEKKKFLSIIITLKKKLNGQKLRNRLIKKEKELLERSLKQFTKRNSRRKFQIDKCINSKHTSNEKKTEMNEIENQNTESSKRNDMDLCSHGKNNKMSSNTKQSANQQSTEKTFSKLFTCQKKLSVMELNNSILEQKVMFQKQKIESLNKKLEEEKKKKKLQINLFDTFQKDIKNLFNNKVSKIDSLEKAIKKLTNKNKTLKTQRSQLKTAIEKNRLLNTSSGSDQKKKHEIQTDSMDSNKNRRNNEKEIINCTNFQKSNNKNDNGDSVKKTILNENCNSLKNEYRCKQLDKSKLNNIKEKNNNFEKQYKEKHFQCQVMLKTYEKEIYQLKSIQNILENQNNQFFKEFTILQLSQNQKNSIINSYQEKVLHLERKYLKHKMCNENYLKRIDYLEYLNKQIVEKNLNCHKNVNQYIIKNTLLQKENNHLLITIRELGSTQHLSHFIIYIKKLKTGINGSFIGLIKKIKSCHIYSPYLKLLKKEKIRNLNNCLNLFKKKTNNKSLYIEEKILNFKINYINFRFIIRFLFFMLIYIILILSLN</sequence>
<feature type="compositionally biased region" description="Basic and acidic residues" evidence="2">
    <location>
        <begin position="88"/>
        <end position="98"/>
    </location>
</feature>
<keyword evidence="3" id="KW-1133">Transmembrane helix</keyword>
<feature type="coiled-coil region" evidence="1">
    <location>
        <begin position="296"/>
        <end position="348"/>
    </location>
</feature>
<feature type="compositionally biased region" description="Basic and acidic residues" evidence="2">
    <location>
        <begin position="233"/>
        <end position="254"/>
    </location>
</feature>
<evidence type="ECO:0000256" key="1">
    <source>
        <dbReference type="SAM" id="Coils"/>
    </source>
</evidence>
<reference evidence="4" key="1">
    <citation type="submission" date="2022-08" db="EMBL/GenBank/DDBJ databases">
        <title>Novel sulphate-reducing endosymbionts in the free-living metamonad Anaeramoeba.</title>
        <authorList>
            <person name="Jerlstrom-Hultqvist J."/>
            <person name="Cepicka I."/>
            <person name="Gallot-Lavallee L."/>
            <person name="Salas-Leiva D."/>
            <person name="Curtis B.A."/>
            <person name="Zahonova K."/>
            <person name="Pipaliya S."/>
            <person name="Dacks J."/>
            <person name="Roger A.J."/>
        </authorList>
    </citation>
    <scope>NUCLEOTIDE SEQUENCE</scope>
    <source>
        <strain evidence="4">Busselton2</strain>
    </source>
</reference>
<accession>A0AAV7Y5Q2</accession>
<evidence type="ECO:0000313" key="4">
    <source>
        <dbReference type="EMBL" id="KAJ3425093.1"/>
    </source>
</evidence>
<comment type="caution">
    <text evidence="4">The sequence shown here is derived from an EMBL/GenBank/DDBJ whole genome shotgun (WGS) entry which is preliminary data.</text>
</comment>
<gene>
    <name evidence="4" type="ORF">M0812_27525</name>
</gene>
<feature type="transmembrane region" description="Helical" evidence="3">
    <location>
        <begin position="529"/>
        <end position="547"/>
    </location>
</feature>
<dbReference type="Proteomes" id="UP001146793">
    <property type="component" value="Unassembled WGS sequence"/>
</dbReference>
<feature type="compositionally biased region" description="Polar residues" evidence="2">
    <location>
        <begin position="103"/>
        <end position="117"/>
    </location>
</feature>
<keyword evidence="3" id="KW-0812">Transmembrane</keyword>
<evidence type="ECO:0000256" key="3">
    <source>
        <dbReference type="SAM" id="Phobius"/>
    </source>
</evidence>
<dbReference type="EMBL" id="JANTQA010000070">
    <property type="protein sequence ID" value="KAJ3425093.1"/>
    <property type="molecule type" value="Genomic_DNA"/>
</dbReference>
<name>A0AAV7Y5Q2_9EUKA</name>